<gene>
    <name evidence="2" type="ORF">LPLAT_LOCUS3091</name>
</gene>
<feature type="compositionally biased region" description="Basic and acidic residues" evidence="1">
    <location>
        <begin position="52"/>
        <end position="104"/>
    </location>
</feature>
<sequence length="104" mass="11956">MLFFFAAREYELIIIIRQISVEEERAAARCGAKCKRASSKDKEQPGIGTVRRMMDHHACPKTRWDSAEMKNVDRGREKERVREKKPAGERGGEATHDDISDHEV</sequence>
<reference evidence="2" key="1">
    <citation type="submission" date="2024-04" db="EMBL/GenBank/DDBJ databases">
        <authorList>
            <consortium name="Molecular Ecology Group"/>
        </authorList>
    </citation>
    <scope>NUCLEOTIDE SEQUENCE</scope>
</reference>
<keyword evidence="3" id="KW-1185">Reference proteome</keyword>
<dbReference type="Proteomes" id="UP001497644">
    <property type="component" value="Chromosome 12"/>
</dbReference>
<name>A0AAV2NAE5_9HYME</name>
<feature type="region of interest" description="Disordered" evidence="1">
    <location>
        <begin position="34"/>
        <end position="104"/>
    </location>
</feature>
<protein>
    <submittedName>
        <fullName evidence="2">Uncharacterized protein</fullName>
    </submittedName>
</protein>
<organism evidence="2 3">
    <name type="scientific">Lasius platythorax</name>
    <dbReference type="NCBI Taxonomy" id="488582"/>
    <lineage>
        <taxon>Eukaryota</taxon>
        <taxon>Metazoa</taxon>
        <taxon>Ecdysozoa</taxon>
        <taxon>Arthropoda</taxon>
        <taxon>Hexapoda</taxon>
        <taxon>Insecta</taxon>
        <taxon>Pterygota</taxon>
        <taxon>Neoptera</taxon>
        <taxon>Endopterygota</taxon>
        <taxon>Hymenoptera</taxon>
        <taxon>Apocrita</taxon>
        <taxon>Aculeata</taxon>
        <taxon>Formicoidea</taxon>
        <taxon>Formicidae</taxon>
        <taxon>Formicinae</taxon>
        <taxon>Lasius</taxon>
        <taxon>Lasius</taxon>
    </lineage>
</organism>
<evidence type="ECO:0000313" key="3">
    <source>
        <dbReference type="Proteomes" id="UP001497644"/>
    </source>
</evidence>
<evidence type="ECO:0000313" key="2">
    <source>
        <dbReference type="EMBL" id="CAL1677004.1"/>
    </source>
</evidence>
<dbReference type="EMBL" id="OZ034835">
    <property type="protein sequence ID" value="CAL1677004.1"/>
    <property type="molecule type" value="Genomic_DNA"/>
</dbReference>
<evidence type="ECO:0000256" key="1">
    <source>
        <dbReference type="SAM" id="MobiDB-lite"/>
    </source>
</evidence>
<proteinExistence type="predicted"/>
<accession>A0AAV2NAE5</accession>
<dbReference type="AlphaFoldDB" id="A0AAV2NAE5"/>